<organism evidence="2">
    <name type="scientific">Brachypodium distachyon</name>
    <name type="common">Purple false brome</name>
    <name type="synonym">Trachynia distachya</name>
    <dbReference type="NCBI Taxonomy" id="15368"/>
    <lineage>
        <taxon>Eukaryota</taxon>
        <taxon>Viridiplantae</taxon>
        <taxon>Streptophyta</taxon>
        <taxon>Embryophyta</taxon>
        <taxon>Tracheophyta</taxon>
        <taxon>Spermatophyta</taxon>
        <taxon>Magnoliopsida</taxon>
        <taxon>Liliopsida</taxon>
        <taxon>Poales</taxon>
        <taxon>Poaceae</taxon>
        <taxon>BOP clade</taxon>
        <taxon>Pooideae</taxon>
        <taxon>Stipodae</taxon>
        <taxon>Brachypodieae</taxon>
        <taxon>Brachypodium</taxon>
    </lineage>
</organism>
<dbReference type="InParanoid" id="A0A2K2D898"/>
<proteinExistence type="predicted"/>
<dbReference type="Gramene" id="PNT70497">
    <property type="protein sequence ID" value="PNT70497"/>
    <property type="gene ID" value="BRADI_2g12943v3"/>
</dbReference>
<keyword evidence="4" id="KW-1185">Reference proteome</keyword>
<protein>
    <submittedName>
        <fullName evidence="2 3">Uncharacterized protein</fullName>
    </submittedName>
</protein>
<dbReference type="EMBL" id="CM000881">
    <property type="protein sequence ID" value="PNT70497.1"/>
    <property type="molecule type" value="Genomic_DNA"/>
</dbReference>
<sequence length="68" mass="7291">MDEPVLTTCRTSPKISAATSLATSPPSEVAIIIVFFIATKISMPASYIHAITFIDIWASKMSGPTPHQ</sequence>
<dbReference type="AlphaFoldDB" id="A0A2K2D898"/>
<accession>A0A2K2D898</accession>
<evidence type="ECO:0000313" key="2">
    <source>
        <dbReference type="EMBL" id="PNT70497.1"/>
    </source>
</evidence>
<keyword evidence="1" id="KW-0472">Membrane</keyword>
<evidence type="ECO:0000313" key="3">
    <source>
        <dbReference type="EnsemblPlants" id="PNT70497"/>
    </source>
</evidence>
<reference evidence="2" key="2">
    <citation type="submission" date="2017-06" db="EMBL/GenBank/DDBJ databases">
        <title>WGS assembly of Brachypodium distachyon.</title>
        <authorList>
            <consortium name="The International Brachypodium Initiative"/>
            <person name="Lucas S."/>
            <person name="Harmon-Smith M."/>
            <person name="Lail K."/>
            <person name="Tice H."/>
            <person name="Grimwood J."/>
            <person name="Bruce D."/>
            <person name="Barry K."/>
            <person name="Shu S."/>
            <person name="Lindquist E."/>
            <person name="Wang M."/>
            <person name="Pitluck S."/>
            <person name="Vogel J.P."/>
            <person name="Garvin D.F."/>
            <person name="Mockler T.C."/>
            <person name="Schmutz J."/>
            <person name="Rokhsar D."/>
            <person name="Bevan M.W."/>
        </authorList>
    </citation>
    <scope>NUCLEOTIDE SEQUENCE</scope>
    <source>
        <strain evidence="2">Bd21</strain>
    </source>
</reference>
<name>A0A2K2D898_BRADI</name>
<evidence type="ECO:0000313" key="4">
    <source>
        <dbReference type="Proteomes" id="UP000008810"/>
    </source>
</evidence>
<keyword evidence="1" id="KW-1133">Transmembrane helix</keyword>
<reference evidence="2 3" key="1">
    <citation type="journal article" date="2010" name="Nature">
        <title>Genome sequencing and analysis of the model grass Brachypodium distachyon.</title>
        <authorList>
            <consortium name="International Brachypodium Initiative"/>
        </authorList>
    </citation>
    <scope>NUCLEOTIDE SEQUENCE [LARGE SCALE GENOMIC DNA]</scope>
    <source>
        <strain evidence="2 3">Bd21</strain>
    </source>
</reference>
<reference evidence="3" key="3">
    <citation type="submission" date="2018-08" db="UniProtKB">
        <authorList>
            <consortium name="EnsemblPlants"/>
        </authorList>
    </citation>
    <scope>IDENTIFICATION</scope>
    <source>
        <strain evidence="3">cv. Bd21</strain>
    </source>
</reference>
<gene>
    <name evidence="2" type="ORF">BRADI_2g12943v3</name>
</gene>
<evidence type="ECO:0000256" key="1">
    <source>
        <dbReference type="SAM" id="Phobius"/>
    </source>
</evidence>
<dbReference type="Proteomes" id="UP000008810">
    <property type="component" value="Chromosome 2"/>
</dbReference>
<dbReference type="EnsemblPlants" id="PNT70497">
    <property type="protein sequence ID" value="PNT70497"/>
    <property type="gene ID" value="BRADI_2g12943v3"/>
</dbReference>
<feature type="transmembrane region" description="Helical" evidence="1">
    <location>
        <begin position="29"/>
        <end position="54"/>
    </location>
</feature>
<keyword evidence="1" id="KW-0812">Transmembrane</keyword>